<accession>A0AAU7VM04</accession>
<organism evidence="3">
    <name type="scientific">Proteinivorax tanatarense</name>
    <dbReference type="NCBI Taxonomy" id="1260629"/>
    <lineage>
        <taxon>Bacteria</taxon>
        <taxon>Bacillati</taxon>
        <taxon>Bacillota</taxon>
        <taxon>Clostridia</taxon>
        <taxon>Eubacteriales</taxon>
        <taxon>Proteinivoracaceae</taxon>
        <taxon>Proteinivorax</taxon>
    </lineage>
</organism>
<dbReference type="InterPro" id="IPR050695">
    <property type="entry name" value="N-acetylmuramoyl_amidase_3"/>
</dbReference>
<evidence type="ECO:0000259" key="2">
    <source>
        <dbReference type="SMART" id="SM00646"/>
    </source>
</evidence>
<dbReference type="Pfam" id="PF01520">
    <property type="entry name" value="Amidase_3"/>
    <property type="match status" value="1"/>
</dbReference>
<proteinExistence type="predicted"/>
<dbReference type="Gene3D" id="3.40.630.40">
    <property type="entry name" value="Zn-dependent exopeptidases"/>
    <property type="match status" value="1"/>
</dbReference>
<feature type="domain" description="MurNAc-LAA" evidence="2">
    <location>
        <begin position="121"/>
        <end position="232"/>
    </location>
</feature>
<dbReference type="GO" id="GO:0030288">
    <property type="term" value="C:outer membrane-bounded periplasmic space"/>
    <property type="evidence" value="ECO:0007669"/>
    <property type="project" value="TreeGrafter"/>
</dbReference>
<evidence type="ECO:0000256" key="1">
    <source>
        <dbReference type="ARBA" id="ARBA00022801"/>
    </source>
</evidence>
<keyword evidence="1 3" id="KW-0378">Hydrolase</keyword>
<dbReference type="GO" id="GO:0009253">
    <property type="term" value="P:peptidoglycan catabolic process"/>
    <property type="evidence" value="ECO:0007669"/>
    <property type="project" value="InterPro"/>
</dbReference>
<dbReference type="InterPro" id="IPR002508">
    <property type="entry name" value="MurNAc-LAA_cat"/>
</dbReference>
<dbReference type="GO" id="GO:0008745">
    <property type="term" value="F:N-acetylmuramoyl-L-alanine amidase activity"/>
    <property type="evidence" value="ECO:0007669"/>
    <property type="project" value="UniProtKB-EC"/>
</dbReference>
<reference evidence="3" key="2">
    <citation type="submission" date="2024-06" db="EMBL/GenBank/DDBJ databases">
        <authorList>
            <person name="Petrova K.O."/>
            <person name="Toshchakov S.V."/>
            <person name="Boltjanskaja Y.V."/>
            <person name="Kevbrin V."/>
        </authorList>
    </citation>
    <scope>NUCLEOTIDE SEQUENCE</scope>
    <source>
        <strain evidence="3">Z-910T</strain>
    </source>
</reference>
<dbReference type="AlphaFoldDB" id="A0AAU7VM04"/>
<dbReference type="EC" id="3.5.1.28" evidence="3"/>
<evidence type="ECO:0000313" key="3">
    <source>
        <dbReference type="EMBL" id="XBX74972.1"/>
    </source>
</evidence>
<dbReference type="PANTHER" id="PTHR30404:SF0">
    <property type="entry name" value="N-ACETYLMURAMOYL-L-ALANINE AMIDASE AMIC"/>
    <property type="match status" value="1"/>
</dbReference>
<sequence length="236" mass="26020">MNGIKNLKIEKSEEKTKLDITVDDGFNYNIDSSGQSIGISIQPKDGYQPTPPKPQLLAGKTIVIDPGHGGSSTGAVGVGGLLEKEIVLDISLIAEEKLKARGARVFLTRRSDRRVSLEERARIANSNNADIFVSVHVNGFTSPSANGTETYWHTRGSNSSRRIAGIMQRRMLSALGLRDRGVKQANFYVLRETRMPAVLLEPLFITNPQEAELIKRVETKEKIAEVILNGIIEFYS</sequence>
<dbReference type="SUPFAM" id="SSF53187">
    <property type="entry name" value="Zn-dependent exopeptidases"/>
    <property type="match status" value="1"/>
</dbReference>
<dbReference type="SMART" id="SM00646">
    <property type="entry name" value="Ami_3"/>
    <property type="match status" value="1"/>
</dbReference>
<dbReference type="RefSeq" id="WP_350343719.1">
    <property type="nucleotide sequence ID" value="NZ_CP158367.1"/>
</dbReference>
<dbReference type="EMBL" id="CP158367">
    <property type="protein sequence ID" value="XBX74972.1"/>
    <property type="molecule type" value="Genomic_DNA"/>
</dbReference>
<name>A0AAU7VM04_9FIRM</name>
<reference evidence="3" key="1">
    <citation type="journal article" date="2013" name="Extremophiles">
        <title>Proteinivorax tanatarense gen. nov., sp. nov., an anaerobic, haloalkaliphilic, proteolytic bacterium isolated from a decaying algal bloom, and proposal of Proteinivoraceae fam. nov.</title>
        <authorList>
            <person name="Kevbrin V."/>
            <person name="Boltyanskaya Y."/>
            <person name="Zhilina T."/>
            <person name="Kolganova T."/>
            <person name="Lavrentjeva E."/>
            <person name="Kuznetsov B."/>
        </authorList>
    </citation>
    <scope>NUCLEOTIDE SEQUENCE</scope>
    <source>
        <strain evidence="3">Z-910T</strain>
    </source>
</reference>
<dbReference type="CDD" id="cd02696">
    <property type="entry name" value="MurNAc-LAA"/>
    <property type="match status" value="1"/>
</dbReference>
<dbReference type="PANTHER" id="PTHR30404">
    <property type="entry name" value="N-ACETYLMURAMOYL-L-ALANINE AMIDASE"/>
    <property type="match status" value="1"/>
</dbReference>
<gene>
    <name evidence="3" type="ORF">PRVXT_000060</name>
</gene>
<protein>
    <submittedName>
        <fullName evidence="3">N-acetylmuramoyl-L-alanine amidase</fullName>
        <ecNumber evidence="3">3.5.1.28</ecNumber>
    </submittedName>
</protein>